<comment type="caution">
    <text evidence="1">The sequence shown here is derived from an EMBL/GenBank/DDBJ whole genome shotgun (WGS) entry which is preliminary data.</text>
</comment>
<sequence length="29" mass="2902">APPGSSTGDNQGQGIVESLTWLVYAPGSL</sequence>
<name>X1Q1F7_9ZZZZ</name>
<proteinExistence type="predicted"/>
<feature type="non-terminal residue" evidence="1">
    <location>
        <position position="1"/>
    </location>
</feature>
<dbReference type="EMBL" id="BARW01001644">
    <property type="protein sequence ID" value="GAI62043.1"/>
    <property type="molecule type" value="Genomic_DNA"/>
</dbReference>
<accession>X1Q1F7</accession>
<dbReference type="AlphaFoldDB" id="X1Q1F7"/>
<gene>
    <name evidence="1" type="ORF">S12H4_05085</name>
</gene>
<evidence type="ECO:0000313" key="1">
    <source>
        <dbReference type="EMBL" id="GAI62043.1"/>
    </source>
</evidence>
<organism evidence="1">
    <name type="scientific">marine sediment metagenome</name>
    <dbReference type="NCBI Taxonomy" id="412755"/>
    <lineage>
        <taxon>unclassified sequences</taxon>
        <taxon>metagenomes</taxon>
        <taxon>ecological metagenomes</taxon>
    </lineage>
</organism>
<reference evidence="1" key="1">
    <citation type="journal article" date="2014" name="Front. Microbiol.">
        <title>High frequency of phylogenetically diverse reductive dehalogenase-homologous genes in deep subseafloor sedimentary metagenomes.</title>
        <authorList>
            <person name="Kawai M."/>
            <person name="Futagami T."/>
            <person name="Toyoda A."/>
            <person name="Takaki Y."/>
            <person name="Nishi S."/>
            <person name="Hori S."/>
            <person name="Arai W."/>
            <person name="Tsubouchi T."/>
            <person name="Morono Y."/>
            <person name="Uchiyama I."/>
            <person name="Ito T."/>
            <person name="Fujiyama A."/>
            <person name="Inagaki F."/>
            <person name="Takami H."/>
        </authorList>
    </citation>
    <scope>NUCLEOTIDE SEQUENCE</scope>
    <source>
        <strain evidence="1">Expedition CK06-06</strain>
    </source>
</reference>
<protein>
    <submittedName>
        <fullName evidence="1">Uncharacterized protein</fullName>
    </submittedName>
</protein>